<dbReference type="CDD" id="cd02042">
    <property type="entry name" value="ParAB_family"/>
    <property type="match status" value="1"/>
</dbReference>
<dbReference type="eggNOG" id="COG1192">
    <property type="taxonomic scope" value="Bacteria"/>
</dbReference>
<dbReference type="RefSeq" id="WP_012538185.1">
    <property type="nucleotide sequence ID" value="NC_011229.1"/>
</dbReference>
<dbReference type="InterPro" id="IPR050678">
    <property type="entry name" value="DNA_Partitioning_ATPase"/>
</dbReference>
<keyword evidence="3" id="KW-1185">Reference proteome</keyword>
<dbReference type="FunFam" id="3.40.50.300:FF:000285">
    <property type="entry name" value="Sporulation initiation inhibitor Soj"/>
    <property type="match status" value="1"/>
</dbReference>
<dbReference type="Pfam" id="PF13614">
    <property type="entry name" value="AAA_31"/>
    <property type="match status" value="1"/>
</dbReference>
<dbReference type="KEGG" id="bdu:BDU_429"/>
<dbReference type="HOGENOM" id="CLU_037612_1_3_12"/>
<dbReference type="PANTHER" id="PTHR13696">
    <property type="entry name" value="P-LOOP CONTAINING NUCLEOSIDE TRIPHOSPHATE HYDROLASE"/>
    <property type="match status" value="1"/>
</dbReference>
<dbReference type="InterPro" id="IPR027417">
    <property type="entry name" value="P-loop_NTPase"/>
</dbReference>
<evidence type="ECO:0000259" key="1">
    <source>
        <dbReference type="Pfam" id="PF13614"/>
    </source>
</evidence>
<dbReference type="InterPro" id="IPR025669">
    <property type="entry name" value="AAA_dom"/>
</dbReference>
<gene>
    <name evidence="2" type="primary">pf32</name>
    <name evidence="2" type="ordered locus">BDU_429</name>
</gene>
<accession>B5RLY8</accession>
<sequence>MTIISIINQKGGVGKTTGAINIAYATTLLHKKTLLIDIDSQGNTSSGVNIAKKETKNSSYELIYKKKKIKPIKNFNLDIIPSSLKLALLEKELINEIARENFLKNALEQYKKDNYDFIILDCPPTLSILTINALVASKYLLIPIETEFFAFEGINLLLDTITAVKQINKNLEIAGVFINKYDIRNKSKEKYIDLLQKVFKEKFLNTKIRKNISISKSQEANIPVHVYNKESNAAKDFLALTKEIIEKIEGKNVR</sequence>
<dbReference type="Proteomes" id="UP000000611">
    <property type="component" value="Chromosome"/>
</dbReference>
<evidence type="ECO:0000313" key="2">
    <source>
        <dbReference type="EMBL" id="ACH93374.1"/>
    </source>
</evidence>
<dbReference type="SUPFAM" id="SSF52540">
    <property type="entry name" value="P-loop containing nucleoside triphosphate hydrolases"/>
    <property type="match status" value="1"/>
</dbReference>
<reference evidence="2 3" key="1">
    <citation type="journal article" date="2008" name="PLoS Genet.">
        <title>The genome of Borrelia recurrentis, the agent of deadly louse-borne relapsing fever, is a degraded subset of tick-borne Borrelia duttonii.</title>
        <authorList>
            <person name="Lescot M."/>
            <person name="Audic S."/>
            <person name="Robert C."/>
            <person name="Nguyen T.T."/>
            <person name="Blanc G."/>
            <person name="Cutler S.J."/>
            <person name="Wincker P."/>
            <person name="Couloux A."/>
            <person name="Claverie J.-M."/>
            <person name="Raoult D."/>
            <person name="Drancourt M."/>
        </authorList>
    </citation>
    <scope>NUCLEOTIDE SEQUENCE [LARGE SCALE GENOMIC DNA]</scope>
    <source>
        <strain evidence="2 3">Ly</strain>
    </source>
</reference>
<dbReference type="OrthoDB" id="9815116at2"/>
<dbReference type="STRING" id="412419.BDU_429"/>
<evidence type="ECO:0000313" key="3">
    <source>
        <dbReference type="Proteomes" id="UP000000611"/>
    </source>
</evidence>
<protein>
    <submittedName>
        <fullName evidence="2">Chromosome segregation protein</fullName>
    </submittedName>
</protein>
<feature type="domain" description="AAA" evidence="1">
    <location>
        <begin position="1"/>
        <end position="173"/>
    </location>
</feature>
<dbReference type="PANTHER" id="PTHR13696:SF99">
    <property type="entry name" value="COBYRINIC ACID AC-DIAMIDE SYNTHASE"/>
    <property type="match status" value="1"/>
</dbReference>
<dbReference type="EMBL" id="CP000976">
    <property type="protein sequence ID" value="ACH93374.1"/>
    <property type="molecule type" value="Genomic_DNA"/>
</dbReference>
<name>B5RLY8_BORDL</name>
<dbReference type="AlphaFoldDB" id="B5RLY8"/>
<organism evidence="2 3">
    <name type="scientific">Borrelia duttonii (strain Ly)</name>
    <dbReference type="NCBI Taxonomy" id="412419"/>
    <lineage>
        <taxon>Bacteria</taxon>
        <taxon>Pseudomonadati</taxon>
        <taxon>Spirochaetota</taxon>
        <taxon>Spirochaetia</taxon>
        <taxon>Spirochaetales</taxon>
        <taxon>Borreliaceae</taxon>
        <taxon>Borrelia</taxon>
    </lineage>
</organism>
<proteinExistence type="predicted"/>
<dbReference type="Gene3D" id="3.40.50.300">
    <property type="entry name" value="P-loop containing nucleotide triphosphate hydrolases"/>
    <property type="match status" value="1"/>
</dbReference>
<dbReference type="PIRSF" id="PIRSF009320">
    <property type="entry name" value="Nuc_binding_HP_1000"/>
    <property type="match status" value="1"/>
</dbReference>